<proteinExistence type="predicted"/>
<gene>
    <name evidence="1" type="ORF">SEA_BING_56</name>
</gene>
<protein>
    <submittedName>
        <fullName evidence="1">Uncharacterized protein</fullName>
    </submittedName>
</protein>
<keyword evidence="2" id="KW-1185">Reference proteome</keyword>
<evidence type="ECO:0000313" key="2">
    <source>
        <dbReference type="Proteomes" id="UP000241360"/>
    </source>
</evidence>
<reference evidence="2" key="1">
    <citation type="submission" date="2018-01" db="EMBL/GenBank/DDBJ databases">
        <authorList>
            <person name="Wardenburg K.E."/>
            <person name="Rana S."/>
            <person name="Felix E."/>
            <person name="Puentes R.J."/>
            <person name="Shaffer C.D."/>
            <person name="Weston-Hafer K.A."/>
            <person name="Russell D.A."/>
            <person name="Pope W.H."/>
            <person name="Jacobs-Sera D."/>
            <person name="Hendrix R.W."/>
            <person name="Hatfull G.F."/>
        </authorList>
    </citation>
    <scope>NUCLEOTIDE SEQUENCE [LARGE SCALE GENOMIC DNA]</scope>
</reference>
<dbReference type="Proteomes" id="UP000241360">
    <property type="component" value="Segment"/>
</dbReference>
<evidence type="ECO:0000313" key="1">
    <source>
        <dbReference type="EMBL" id="AVD99478.1"/>
    </source>
</evidence>
<name>A0A2L1IWC8_9CAUD</name>
<sequence length="51" mass="5744">MSPKTKMKLLQIASSLAFSLVIGSTYKLGKQVDEKIKDHFTESEEPTEQDD</sequence>
<accession>A0A2L1IWC8</accession>
<dbReference type="EMBL" id="MG757154">
    <property type="protein sequence ID" value="AVD99478.1"/>
    <property type="molecule type" value="Genomic_DNA"/>
</dbReference>
<organism evidence="1 2">
    <name type="scientific">Streptomyces phage Bing</name>
    <dbReference type="NCBI Taxonomy" id="2079427"/>
    <lineage>
        <taxon>Viruses</taxon>
        <taxon>Duplodnaviria</taxon>
        <taxon>Heunggongvirae</taxon>
        <taxon>Uroviricota</taxon>
        <taxon>Caudoviricetes</taxon>
        <taxon>Bingvirus</taxon>
        <taxon>Bingvirus bing</taxon>
    </lineage>
</organism>